<dbReference type="AlphaFoldDB" id="A0A1S2VBX7"/>
<proteinExistence type="predicted"/>
<evidence type="ECO:0000256" key="1">
    <source>
        <dbReference type="SAM" id="MobiDB-lite"/>
    </source>
</evidence>
<evidence type="ECO:0000313" key="3">
    <source>
        <dbReference type="Proteomes" id="UP000181790"/>
    </source>
</evidence>
<evidence type="ECO:0000313" key="2">
    <source>
        <dbReference type="EMBL" id="OIN56257.1"/>
    </source>
</evidence>
<dbReference type="EMBL" id="MORL01000026">
    <property type="protein sequence ID" value="OIN56257.1"/>
    <property type="molecule type" value="Genomic_DNA"/>
</dbReference>
<protein>
    <submittedName>
        <fullName evidence="2">Uncharacterized protein</fullName>
    </submittedName>
</protein>
<reference evidence="2 3" key="1">
    <citation type="submission" date="2016-10" db="EMBL/GenBank/DDBJ databases">
        <title>Arsenicibacter rosenii gen. nov., sp. nov., an efficient arsenic-methylating bacterium isolated from an arsenic-contaminated paddy soil.</title>
        <authorList>
            <person name="Huang K."/>
        </authorList>
    </citation>
    <scope>NUCLEOTIDE SEQUENCE [LARGE SCALE GENOMIC DNA]</scope>
    <source>
        <strain evidence="2 3">SM-1</strain>
    </source>
</reference>
<dbReference type="RefSeq" id="WP_071506161.1">
    <property type="nucleotide sequence ID" value="NZ_MORL01000026.1"/>
</dbReference>
<gene>
    <name evidence="2" type="ORF">BLX24_26025</name>
</gene>
<name>A0A1S2VBX7_9BACT</name>
<feature type="region of interest" description="Disordered" evidence="1">
    <location>
        <begin position="34"/>
        <end position="59"/>
    </location>
</feature>
<keyword evidence="3" id="KW-1185">Reference proteome</keyword>
<sequence>MRIEHIRDQLHQLIDEIDDIYVLNGLYRNLTAEKRQKEEYEREQAKSADKAKGRRTRDV</sequence>
<comment type="caution">
    <text evidence="2">The sequence shown here is derived from an EMBL/GenBank/DDBJ whole genome shotgun (WGS) entry which is preliminary data.</text>
</comment>
<accession>A0A1S2VBX7</accession>
<organism evidence="2 3">
    <name type="scientific">Arsenicibacter rosenii</name>
    <dbReference type="NCBI Taxonomy" id="1750698"/>
    <lineage>
        <taxon>Bacteria</taxon>
        <taxon>Pseudomonadati</taxon>
        <taxon>Bacteroidota</taxon>
        <taxon>Cytophagia</taxon>
        <taxon>Cytophagales</taxon>
        <taxon>Spirosomataceae</taxon>
        <taxon>Arsenicibacter</taxon>
    </lineage>
</organism>
<dbReference type="Proteomes" id="UP000181790">
    <property type="component" value="Unassembled WGS sequence"/>
</dbReference>
<dbReference type="OrthoDB" id="965830at2"/>